<dbReference type="GO" id="GO:0003676">
    <property type="term" value="F:nucleic acid binding"/>
    <property type="evidence" value="ECO:0007669"/>
    <property type="project" value="InterPro"/>
</dbReference>
<protein>
    <submittedName>
        <fullName evidence="1">Tap-RNA_bind domain-containing protein</fullName>
    </submittedName>
</protein>
<evidence type="ECO:0000313" key="1">
    <source>
        <dbReference type="WBParaSite" id="GPUH_0000682101-mRNA-1"/>
    </source>
</evidence>
<dbReference type="InterPro" id="IPR035979">
    <property type="entry name" value="RBD_domain_sf"/>
</dbReference>
<reference evidence="1" key="1">
    <citation type="submission" date="2016-06" db="UniProtKB">
        <authorList>
            <consortium name="WormBaseParasite"/>
        </authorList>
    </citation>
    <scope>IDENTIFICATION</scope>
</reference>
<dbReference type="AlphaFoldDB" id="A0A183DDM1"/>
<dbReference type="InterPro" id="IPR012677">
    <property type="entry name" value="Nucleotide-bd_a/b_plait_sf"/>
</dbReference>
<organism evidence="1">
    <name type="scientific">Gongylonema pulchrum</name>
    <dbReference type="NCBI Taxonomy" id="637853"/>
    <lineage>
        <taxon>Eukaryota</taxon>
        <taxon>Metazoa</taxon>
        <taxon>Ecdysozoa</taxon>
        <taxon>Nematoda</taxon>
        <taxon>Chromadorea</taxon>
        <taxon>Rhabditida</taxon>
        <taxon>Spirurina</taxon>
        <taxon>Spiruromorpha</taxon>
        <taxon>Spiruroidea</taxon>
        <taxon>Gongylonematidae</taxon>
        <taxon>Gongylonema</taxon>
    </lineage>
</organism>
<proteinExistence type="predicted"/>
<name>A0A183DDM1_9BILA</name>
<dbReference type="WBParaSite" id="GPUH_0000682101-mRNA-1">
    <property type="protein sequence ID" value="GPUH_0000682101-mRNA-1"/>
    <property type="gene ID" value="GPUH_0000682101"/>
</dbReference>
<accession>A0A183DDM1</accession>
<sequence length="90" mass="10027">LDNRRDRQLLRGSGGGSSATAVVMNQIKVLRGATIGKEFVMRSIGQYVEDVKPLLLRVDRSDITFFIEDDDVSVCFCVSDKTLPVFLSLF</sequence>
<dbReference type="Gene3D" id="3.30.70.330">
    <property type="match status" value="1"/>
</dbReference>
<dbReference type="SUPFAM" id="SSF54928">
    <property type="entry name" value="RNA-binding domain, RBD"/>
    <property type="match status" value="1"/>
</dbReference>